<feature type="transmembrane region" description="Helical" evidence="5">
    <location>
        <begin position="83"/>
        <end position="101"/>
    </location>
</feature>
<dbReference type="InterPro" id="IPR010291">
    <property type="entry name" value="Ion_channel_UNC-93"/>
</dbReference>
<keyword evidence="7" id="KW-1185">Reference proteome</keyword>
<feature type="transmembrane region" description="Helical" evidence="5">
    <location>
        <begin position="177"/>
        <end position="197"/>
    </location>
</feature>
<comment type="subcellular location">
    <subcellularLocation>
        <location evidence="1">Membrane</location>
        <topology evidence="1">Multi-pass membrane protein</topology>
    </subcellularLocation>
</comment>
<comment type="caution">
    <text evidence="6">The sequence shown here is derived from an EMBL/GenBank/DDBJ whole genome shotgun (WGS) entry which is preliminary data.</text>
</comment>
<evidence type="ECO:0000256" key="1">
    <source>
        <dbReference type="ARBA" id="ARBA00004141"/>
    </source>
</evidence>
<keyword evidence="3 5" id="KW-1133">Transmembrane helix</keyword>
<dbReference type="SUPFAM" id="SSF103473">
    <property type="entry name" value="MFS general substrate transporter"/>
    <property type="match status" value="1"/>
</dbReference>
<feature type="transmembrane region" description="Helical" evidence="5">
    <location>
        <begin position="144"/>
        <end position="165"/>
    </location>
</feature>
<evidence type="ECO:0000256" key="3">
    <source>
        <dbReference type="ARBA" id="ARBA00022989"/>
    </source>
</evidence>
<evidence type="ECO:0000313" key="6">
    <source>
        <dbReference type="EMBL" id="KAJ9642215.1"/>
    </source>
</evidence>
<reference evidence="6" key="1">
    <citation type="submission" date="2022-10" db="EMBL/GenBank/DDBJ databases">
        <title>Culturing micro-colonial fungi from biological soil crusts in the Mojave desert and describing Neophaeococcomyces mojavensis, and introducing the new genera and species Taxawa tesnikishii.</title>
        <authorList>
            <person name="Kurbessoian T."/>
            <person name="Stajich J.E."/>
        </authorList>
    </citation>
    <scope>NUCLEOTIDE SEQUENCE</scope>
    <source>
        <strain evidence="6">TK_35</strain>
    </source>
</reference>
<keyword evidence="2 5" id="KW-0812">Transmembrane</keyword>
<dbReference type="GO" id="GO:0016020">
    <property type="term" value="C:membrane"/>
    <property type="evidence" value="ECO:0007669"/>
    <property type="project" value="UniProtKB-SubCell"/>
</dbReference>
<feature type="transmembrane region" description="Helical" evidence="5">
    <location>
        <begin position="297"/>
        <end position="318"/>
    </location>
</feature>
<dbReference type="InterPro" id="IPR051617">
    <property type="entry name" value="UNC-93-like_regulator"/>
</dbReference>
<dbReference type="Gene3D" id="1.20.1250.20">
    <property type="entry name" value="MFS general substrate transporter like domains"/>
    <property type="match status" value="1"/>
</dbReference>
<feature type="transmembrane region" description="Helical" evidence="5">
    <location>
        <begin position="338"/>
        <end position="356"/>
    </location>
</feature>
<feature type="transmembrane region" description="Helical" evidence="5">
    <location>
        <begin position="265"/>
        <end position="285"/>
    </location>
</feature>
<gene>
    <name evidence="6" type="ORF">H2204_002584</name>
</gene>
<name>A0AA39D0E9_9EURO</name>
<organism evidence="6 7">
    <name type="scientific">Knufia peltigerae</name>
    <dbReference type="NCBI Taxonomy" id="1002370"/>
    <lineage>
        <taxon>Eukaryota</taxon>
        <taxon>Fungi</taxon>
        <taxon>Dikarya</taxon>
        <taxon>Ascomycota</taxon>
        <taxon>Pezizomycotina</taxon>
        <taxon>Eurotiomycetes</taxon>
        <taxon>Chaetothyriomycetidae</taxon>
        <taxon>Chaetothyriales</taxon>
        <taxon>Trichomeriaceae</taxon>
        <taxon>Knufia</taxon>
    </lineage>
</organism>
<proteinExistence type="predicted"/>
<feature type="transmembrane region" description="Helical" evidence="5">
    <location>
        <begin position="234"/>
        <end position="259"/>
    </location>
</feature>
<dbReference type="EMBL" id="JAPDRN010000010">
    <property type="protein sequence ID" value="KAJ9642215.1"/>
    <property type="molecule type" value="Genomic_DNA"/>
</dbReference>
<dbReference type="Proteomes" id="UP001172681">
    <property type="component" value="Unassembled WGS sequence"/>
</dbReference>
<evidence type="ECO:0008006" key="8">
    <source>
        <dbReference type="Google" id="ProtNLM"/>
    </source>
</evidence>
<evidence type="ECO:0000256" key="4">
    <source>
        <dbReference type="ARBA" id="ARBA00023136"/>
    </source>
</evidence>
<dbReference type="PANTHER" id="PTHR23294:SF17">
    <property type="entry name" value="DUF895 DOMAIN MEMBRANE PROTEIN"/>
    <property type="match status" value="1"/>
</dbReference>
<dbReference type="InterPro" id="IPR036259">
    <property type="entry name" value="MFS_trans_sf"/>
</dbReference>
<feature type="transmembrane region" description="Helical" evidence="5">
    <location>
        <begin position="406"/>
        <end position="428"/>
    </location>
</feature>
<feature type="transmembrane region" description="Helical" evidence="5">
    <location>
        <begin position="58"/>
        <end position="76"/>
    </location>
</feature>
<sequence length="478" mass="51768">MIDLASVSLGKVRYNSPWTQVVILGFVTFCSVGMYSAVNNLGAGGTRDTQLNDMASSVLYGVFAITGFFAGSINNVLGPRLTLSLGTTGYSIYIGGLWAFQVHGTRWFLILAGGILGFSAALFWAAQGAIMMSFPLEKDKGRSFAVFWSLFQLGTLVGSSIALGIEAHSNLPSVSTGVYLAFMIIMLTAIATSWLLLPPHLVVRGDGTVPLLEDAIGPRQEFHEFVQLFKDYRLLALLPMFFSSNYFYSYQGAITAFLFNGRTRALTALLTGVGSITGAILIGLVTDQLPFHRRTRALCGLVVVLLMNILVWSGGLGFQVKFSRTDELILGGHRPLDWTVHAAAGPLILLMAYYLADAMYQGLAYYVMSALSNDPFKLARMAGYYKGLQSAGSAVSFGMDAVKTPFLGELLISWLLLLVSLPFCAWVIHTIRETNYVVEGTVEVDTTSDVRNNSNAATEAVVMTEIPHMGGEKTLSLA</sequence>
<accession>A0AA39D0E9</accession>
<evidence type="ECO:0000313" key="7">
    <source>
        <dbReference type="Proteomes" id="UP001172681"/>
    </source>
</evidence>
<keyword evidence="4 5" id="KW-0472">Membrane</keyword>
<dbReference type="Pfam" id="PF05978">
    <property type="entry name" value="UNC-93"/>
    <property type="match status" value="1"/>
</dbReference>
<dbReference type="AlphaFoldDB" id="A0AA39D0E9"/>
<feature type="transmembrane region" description="Helical" evidence="5">
    <location>
        <begin position="107"/>
        <end position="132"/>
    </location>
</feature>
<dbReference type="PANTHER" id="PTHR23294">
    <property type="entry name" value="ET TRANSLATION PRODUCT-RELATED"/>
    <property type="match status" value="1"/>
</dbReference>
<evidence type="ECO:0000256" key="5">
    <source>
        <dbReference type="SAM" id="Phobius"/>
    </source>
</evidence>
<evidence type="ECO:0000256" key="2">
    <source>
        <dbReference type="ARBA" id="ARBA00022692"/>
    </source>
</evidence>
<feature type="transmembrane region" description="Helical" evidence="5">
    <location>
        <begin position="21"/>
        <end position="38"/>
    </location>
</feature>
<protein>
    <recommendedName>
        <fullName evidence="8">MFS transporter</fullName>
    </recommendedName>
</protein>